<accession>A0A7W9AE94</accession>
<evidence type="ECO:0000256" key="1">
    <source>
        <dbReference type="SAM" id="SignalP"/>
    </source>
</evidence>
<feature type="signal peptide" evidence="1">
    <location>
        <begin position="1"/>
        <end position="29"/>
    </location>
</feature>
<protein>
    <submittedName>
        <fullName evidence="2">P pilus assembly chaperone PapD</fullName>
    </submittedName>
</protein>
<dbReference type="RefSeq" id="WP_184014306.1">
    <property type="nucleotide sequence ID" value="NZ_JACIJC010000001.1"/>
</dbReference>
<dbReference type="InterPro" id="IPR008962">
    <property type="entry name" value="PapD-like_sf"/>
</dbReference>
<dbReference type="SUPFAM" id="SSF49354">
    <property type="entry name" value="PapD-like"/>
    <property type="match status" value="1"/>
</dbReference>
<dbReference type="AlphaFoldDB" id="A0A7W9AE94"/>
<dbReference type="EMBL" id="JACIJC010000001">
    <property type="protein sequence ID" value="MBB5684068.1"/>
    <property type="molecule type" value="Genomic_DNA"/>
</dbReference>
<organism evidence="2 3">
    <name type="scientific">Sphingobium boeckii</name>
    <dbReference type="NCBI Taxonomy" id="1082345"/>
    <lineage>
        <taxon>Bacteria</taxon>
        <taxon>Pseudomonadati</taxon>
        <taxon>Pseudomonadota</taxon>
        <taxon>Alphaproteobacteria</taxon>
        <taxon>Sphingomonadales</taxon>
        <taxon>Sphingomonadaceae</taxon>
        <taxon>Sphingobium</taxon>
    </lineage>
</organism>
<comment type="caution">
    <text evidence="2">The sequence shown here is derived from an EMBL/GenBank/DDBJ whole genome shotgun (WGS) entry which is preliminary data.</text>
</comment>
<sequence length="277" mass="29029">MTMALRRPLRIAAAILALCAGLAPPPASAAGDLLVAPTRVVLDGARGTEVILNNIGTKPATYRISLELRRMKEDGQLEDIAPESADAREAAALQMVTYAPRRVTLAPNQPQSIRIGIRAPEGLADGEYRVHMLFRAIPDALPAAETDPAKGGFSIALTPIYGVTIPVIVRQGSLQATAALADPKLVAVGAGKALAFTLTRAGDRSVYGAIRVLKPGQAEPVFAARGVAVYAEIGQRTVTLPVSETVAANMLGPVTIQYVEENDSGGRLLAEVKGVLR</sequence>
<reference evidence="2 3" key="1">
    <citation type="submission" date="2020-08" db="EMBL/GenBank/DDBJ databases">
        <title>Genomic Encyclopedia of Type Strains, Phase IV (KMG-IV): sequencing the most valuable type-strain genomes for metagenomic binning, comparative biology and taxonomic classification.</title>
        <authorList>
            <person name="Goeker M."/>
        </authorList>
    </citation>
    <scope>NUCLEOTIDE SEQUENCE [LARGE SCALE GENOMIC DNA]</scope>
    <source>
        <strain evidence="2 3">DSM 25079</strain>
    </source>
</reference>
<keyword evidence="3" id="KW-1185">Reference proteome</keyword>
<evidence type="ECO:0000313" key="2">
    <source>
        <dbReference type="EMBL" id="MBB5684068.1"/>
    </source>
</evidence>
<name>A0A7W9AE94_9SPHN</name>
<keyword evidence="1" id="KW-0732">Signal</keyword>
<feature type="chain" id="PRO_5031005588" evidence="1">
    <location>
        <begin position="30"/>
        <end position="277"/>
    </location>
</feature>
<proteinExistence type="predicted"/>
<gene>
    <name evidence="2" type="ORF">FHS49_000059</name>
</gene>
<dbReference type="Proteomes" id="UP000549617">
    <property type="component" value="Unassembled WGS sequence"/>
</dbReference>
<evidence type="ECO:0000313" key="3">
    <source>
        <dbReference type="Proteomes" id="UP000549617"/>
    </source>
</evidence>